<dbReference type="AlphaFoldDB" id="A0A0E9VWA4"/>
<dbReference type="EMBL" id="GBXM01026265">
    <property type="protein sequence ID" value="JAH82312.1"/>
    <property type="molecule type" value="Transcribed_RNA"/>
</dbReference>
<keyword evidence="1" id="KW-0472">Membrane</keyword>
<name>A0A0E9VWA4_ANGAN</name>
<organism evidence="2">
    <name type="scientific">Anguilla anguilla</name>
    <name type="common">European freshwater eel</name>
    <name type="synonym">Muraena anguilla</name>
    <dbReference type="NCBI Taxonomy" id="7936"/>
    <lineage>
        <taxon>Eukaryota</taxon>
        <taxon>Metazoa</taxon>
        <taxon>Chordata</taxon>
        <taxon>Craniata</taxon>
        <taxon>Vertebrata</taxon>
        <taxon>Euteleostomi</taxon>
        <taxon>Actinopterygii</taxon>
        <taxon>Neopterygii</taxon>
        <taxon>Teleostei</taxon>
        <taxon>Anguilliformes</taxon>
        <taxon>Anguillidae</taxon>
        <taxon>Anguilla</taxon>
    </lineage>
</organism>
<keyword evidence="1" id="KW-0812">Transmembrane</keyword>
<keyword evidence="1" id="KW-1133">Transmembrane helix</keyword>
<proteinExistence type="predicted"/>
<evidence type="ECO:0000313" key="2">
    <source>
        <dbReference type="EMBL" id="JAH82312.1"/>
    </source>
</evidence>
<evidence type="ECO:0000256" key="1">
    <source>
        <dbReference type="SAM" id="Phobius"/>
    </source>
</evidence>
<reference evidence="2" key="1">
    <citation type="submission" date="2014-11" db="EMBL/GenBank/DDBJ databases">
        <authorList>
            <person name="Amaro Gonzalez C."/>
        </authorList>
    </citation>
    <scope>NUCLEOTIDE SEQUENCE</scope>
</reference>
<sequence length="29" mass="3358">MWGDMCLWKLFGVTYSLLKLAVLSNLVQK</sequence>
<protein>
    <submittedName>
        <fullName evidence="2">Uncharacterized protein</fullName>
    </submittedName>
</protein>
<reference evidence="2" key="2">
    <citation type="journal article" date="2015" name="Fish Shellfish Immunol.">
        <title>Early steps in the European eel (Anguilla anguilla)-Vibrio vulnificus interaction in the gills: Role of the RtxA13 toxin.</title>
        <authorList>
            <person name="Callol A."/>
            <person name="Pajuelo D."/>
            <person name="Ebbesson L."/>
            <person name="Teles M."/>
            <person name="MacKenzie S."/>
            <person name="Amaro C."/>
        </authorList>
    </citation>
    <scope>NUCLEOTIDE SEQUENCE</scope>
</reference>
<accession>A0A0E9VWA4</accession>
<feature type="transmembrane region" description="Helical" evidence="1">
    <location>
        <begin position="6"/>
        <end position="27"/>
    </location>
</feature>